<dbReference type="Gene3D" id="1.10.1740.10">
    <property type="match status" value="1"/>
</dbReference>
<keyword evidence="8" id="KW-1185">Reference proteome</keyword>
<proteinExistence type="inferred from homology"/>
<dbReference type="EMBL" id="QHLZ01000002">
    <property type="protein sequence ID" value="PXA66821.1"/>
    <property type="molecule type" value="Genomic_DNA"/>
</dbReference>
<dbReference type="InterPro" id="IPR013324">
    <property type="entry name" value="RNA_pol_sigma_r3/r4-like"/>
</dbReference>
<accession>A0A2V3DW04</accession>
<dbReference type="OrthoDB" id="9803203at2"/>
<reference evidence="7 8" key="1">
    <citation type="submission" date="2018-05" db="EMBL/GenBank/DDBJ databases">
        <title>Genetic diversity of glacier-inhabiting Cryobacterium bacteria in China and description of Cryobacterium mengkeensis sp. nov. and Arthrobacter glacialis sp. nov.</title>
        <authorList>
            <person name="Liu Q."/>
            <person name="Xin Y.-H."/>
        </authorList>
    </citation>
    <scope>NUCLEOTIDE SEQUENCE [LARGE SCALE GENOMIC DNA]</scope>
    <source>
        <strain evidence="7 8">GP3</strain>
    </source>
</reference>
<dbReference type="Proteomes" id="UP000246303">
    <property type="component" value="Unassembled WGS sequence"/>
</dbReference>
<evidence type="ECO:0000259" key="5">
    <source>
        <dbReference type="Pfam" id="PF04542"/>
    </source>
</evidence>
<dbReference type="GO" id="GO:0016987">
    <property type="term" value="F:sigma factor activity"/>
    <property type="evidence" value="ECO:0007669"/>
    <property type="project" value="UniProtKB-KW"/>
</dbReference>
<dbReference type="PANTHER" id="PTHR43133:SF25">
    <property type="entry name" value="RNA POLYMERASE SIGMA FACTOR RFAY-RELATED"/>
    <property type="match status" value="1"/>
</dbReference>
<dbReference type="NCBIfam" id="TIGR02937">
    <property type="entry name" value="sigma70-ECF"/>
    <property type="match status" value="1"/>
</dbReference>
<evidence type="ECO:0000256" key="4">
    <source>
        <dbReference type="ARBA" id="ARBA00023163"/>
    </source>
</evidence>
<feature type="domain" description="RNA polymerase sigma-70 region 2" evidence="5">
    <location>
        <begin position="26"/>
        <end position="92"/>
    </location>
</feature>
<name>A0A2V3DW04_9MICC</name>
<comment type="similarity">
    <text evidence="1">Belongs to the sigma-70 factor family. ECF subfamily.</text>
</comment>
<dbReference type="GO" id="GO:0003677">
    <property type="term" value="F:DNA binding"/>
    <property type="evidence" value="ECO:0007669"/>
    <property type="project" value="InterPro"/>
</dbReference>
<dbReference type="Pfam" id="PF04542">
    <property type="entry name" value="Sigma70_r2"/>
    <property type="match status" value="1"/>
</dbReference>
<dbReference type="InterPro" id="IPR013325">
    <property type="entry name" value="RNA_pol_sigma_r2"/>
</dbReference>
<evidence type="ECO:0000256" key="2">
    <source>
        <dbReference type="ARBA" id="ARBA00023015"/>
    </source>
</evidence>
<evidence type="ECO:0000256" key="1">
    <source>
        <dbReference type="ARBA" id="ARBA00010641"/>
    </source>
</evidence>
<evidence type="ECO:0000256" key="3">
    <source>
        <dbReference type="ARBA" id="ARBA00023082"/>
    </source>
</evidence>
<dbReference type="RefSeq" id="WP_110105136.1">
    <property type="nucleotide sequence ID" value="NZ_JACBZZ010000001.1"/>
</dbReference>
<evidence type="ECO:0000313" key="7">
    <source>
        <dbReference type="EMBL" id="PXA66821.1"/>
    </source>
</evidence>
<dbReference type="InterPro" id="IPR007627">
    <property type="entry name" value="RNA_pol_sigma70_r2"/>
</dbReference>
<dbReference type="SUPFAM" id="SSF88946">
    <property type="entry name" value="Sigma2 domain of RNA polymerase sigma factors"/>
    <property type="match status" value="1"/>
</dbReference>
<dbReference type="Pfam" id="PF08281">
    <property type="entry name" value="Sigma70_r4_2"/>
    <property type="match status" value="1"/>
</dbReference>
<comment type="caution">
    <text evidence="7">The sequence shown here is derived from an EMBL/GenBank/DDBJ whole genome shotgun (WGS) entry which is preliminary data.</text>
</comment>
<dbReference type="PANTHER" id="PTHR43133">
    <property type="entry name" value="RNA POLYMERASE ECF-TYPE SIGMA FACTO"/>
    <property type="match status" value="1"/>
</dbReference>
<keyword evidence="4" id="KW-0804">Transcription</keyword>
<dbReference type="InterPro" id="IPR013249">
    <property type="entry name" value="RNA_pol_sigma70_r4_t2"/>
</dbReference>
<dbReference type="Gene3D" id="1.10.10.10">
    <property type="entry name" value="Winged helix-like DNA-binding domain superfamily/Winged helix DNA-binding domain"/>
    <property type="match status" value="1"/>
</dbReference>
<dbReference type="InterPro" id="IPR039425">
    <property type="entry name" value="RNA_pol_sigma-70-like"/>
</dbReference>
<dbReference type="InterPro" id="IPR036388">
    <property type="entry name" value="WH-like_DNA-bd_sf"/>
</dbReference>
<organism evidence="7 8">
    <name type="scientific">Arthrobacter psychrochitiniphilus</name>
    <dbReference type="NCBI Taxonomy" id="291045"/>
    <lineage>
        <taxon>Bacteria</taxon>
        <taxon>Bacillati</taxon>
        <taxon>Actinomycetota</taxon>
        <taxon>Actinomycetes</taxon>
        <taxon>Micrococcales</taxon>
        <taxon>Micrococcaceae</taxon>
        <taxon>Arthrobacter</taxon>
    </lineage>
</organism>
<keyword evidence="3" id="KW-0731">Sigma factor</keyword>
<protein>
    <submittedName>
        <fullName evidence="7">RNA polymerase subunit sigma-24</fullName>
    </submittedName>
</protein>
<evidence type="ECO:0000313" key="8">
    <source>
        <dbReference type="Proteomes" id="UP000246303"/>
    </source>
</evidence>
<sequence>MNESGGAGLARAAAAPRAAPPPFEMLVSAHGTAVLRVCRAMVGVVDADDVWQETFLAALRTYPTAQKVVNWQAWLVTIARNKSLDHLRRTARVPEPMDTAGDGPLEGGDVVVHAVEAGETAAAVWAALARLPQRQREAVVYHHLVGLPYAEVAALLGNSEAAARRAASDAMAALRALLGGDGKGHGKD</sequence>
<gene>
    <name evidence="7" type="ORF">CVS29_04445</name>
</gene>
<keyword evidence="2" id="KW-0805">Transcription regulation</keyword>
<dbReference type="SUPFAM" id="SSF88659">
    <property type="entry name" value="Sigma3 and sigma4 domains of RNA polymerase sigma factors"/>
    <property type="match status" value="1"/>
</dbReference>
<feature type="domain" description="RNA polymerase sigma factor 70 region 4 type 2" evidence="6">
    <location>
        <begin position="123"/>
        <end position="174"/>
    </location>
</feature>
<evidence type="ECO:0000259" key="6">
    <source>
        <dbReference type="Pfam" id="PF08281"/>
    </source>
</evidence>
<dbReference type="InterPro" id="IPR014284">
    <property type="entry name" value="RNA_pol_sigma-70_dom"/>
</dbReference>
<dbReference type="AlphaFoldDB" id="A0A2V3DW04"/>
<dbReference type="GO" id="GO:0006352">
    <property type="term" value="P:DNA-templated transcription initiation"/>
    <property type="evidence" value="ECO:0007669"/>
    <property type="project" value="InterPro"/>
</dbReference>